<dbReference type="Gene3D" id="3.40.630.30">
    <property type="match status" value="1"/>
</dbReference>
<keyword evidence="3" id="KW-0689">Ribosomal protein</keyword>
<dbReference type="SUPFAM" id="SSF55729">
    <property type="entry name" value="Acyl-CoA N-acyltransferases (Nat)"/>
    <property type="match status" value="1"/>
</dbReference>
<dbReference type="GO" id="GO:0008080">
    <property type="term" value="F:N-acetyltransferase activity"/>
    <property type="evidence" value="ECO:0007669"/>
    <property type="project" value="InterPro"/>
</dbReference>
<dbReference type="Proteomes" id="UP000241118">
    <property type="component" value="Unassembled WGS sequence"/>
</dbReference>
<evidence type="ECO:0000313" key="4">
    <source>
        <dbReference type="Proteomes" id="UP000241118"/>
    </source>
</evidence>
<comment type="caution">
    <text evidence="3">The sequence shown here is derived from an EMBL/GenBank/DDBJ whole genome shotgun (WGS) entry which is preliminary data.</text>
</comment>
<dbReference type="EMBL" id="PYAX01000001">
    <property type="protein sequence ID" value="PSL58320.1"/>
    <property type="molecule type" value="Genomic_DNA"/>
</dbReference>
<keyword evidence="1" id="KW-0808">Transferase</keyword>
<dbReference type="AlphaFoldDB" id="A0A2P8IIL8"/>
<dbReference type="GO" id="GO:0005840">
    <property type="term" value="C:ribosome"/>
    <property type="evidence" value="ECO:0007669"/>
    <property type="project" value="UniProtKB-KW"/>
</dbReference>
<dbReference type="CDD" id="cd04301">
    <property type="entry name" value="NAT_SF"/>
    <property type="match status" value="1"/>
</dbReference>
<dbReference type="InterPro" id="IPR000182">
    <property type="entry name" value="GNAT_dom"/>
</dbReference>
<organism evidence="3 4">
    <name type="scientific">Saccharothrix carnea</name>
    <dbReference type="NCBI Taxonomy" id="1280637"/>
    <lineage>
        <taxon>Bacteria</taxon>
        <taxon>Bacillati</taxon>
        <taxon>Actinomycetota</taxon>
        <taxon>Actinomycetes</taxon>
        <taxon>Pseudonocardiales</taxon>
        <taxon>Pseudonocardiaceae</taxon>
        <taxon>Saccharothrix</taxon>
    </lineage>
</organism>
<dbReference type="PANTHER" id="PTHR13947">
    <property type="entry name" value="GNAT FAMILY N-ACETYLTRANSFERASE"/>
    <property type="match status" value="1"/>
</dbReference>
<accession>A0A2P8IIL8</accession>
<dbReference type="PROSITE" id="PS51186">
    <property type="entry name" value="GNAT"/>
    <property type="match status" value="1"/>
</dbReference>
<dbReference type="RefSeq" id="WP_106613637.1">
    <property type="nucleotide sequence ID" value="NZ_PYAX01000001.1"/>
</dbReference>
<dbReference type="InterPro" id="IPR016181">
    <property type="entry name" value="Acyl_CoA_acyltransferase"/>
</dbReference>
<dbReference type="Pfam" id="PF00583">
    <property type="entry name" value="Acetyltransf_1"/>
    <property type="match status" value="1"/>
</dbReference>
<keyword evidence="4" id="KW-1185">Reference proteome</keyword>
<evidence type="ECO:0000256" key="1">
    <source>
        <dbReference type="ARBA" id="ARBA00022679"/>
    </source>
</evidence>
<proteinExistence type="predicted"/>
<protein>
    <submittedName>
        <fullName evidence="3">Ribosomal protein S18 acetylase RimI-like enzyme</fullName>
    </submittedName>
</protein>
<sequence length="168" mass="18392">MADIVVRPAREDEWAAAGAITVAAYQADRHIDSHTGGYADTLVDTRTRAREAELLVAVDVEDTVLGTVTVVRPGTPYAEVSRDGEVEFRMLAVSPAARGRGVGEALVRAVIVRARELGARRLVMSSSEHMTTAHRLYRRLGFRRQPDRDWRPVPGVDVTALGFSLELA</sequence>
<name>A0A2P8IIL8_SACCR</name>
<reference evidence="3 4" key="1">
    <citation type="submission" date="2018-03" db="EMBL/GenBank/DDBJ databases">
        <title>Genomic Encyclopedia of Type Strains, Phase III (KMG-III): the genomes of soil and plant-associated and newly described type strains.</title>
        <authorList>
            <person name="Whitman W."/>
        </authorList>
    </citation>
    <scope>NUCLEOTIDE SEQUENCE [LARGE SCALE GENOMIC DNA]</scope>
    <source>
        <strain evidence="3 4">CGMCC 4.7097</strain>
    </source>
</reference>
<evidence type="ECO:0000259" key="2">
    <source>
        <dbReference type="PROSITE" id="PS51186"/>
    </source>
</evidence>
<feature type="domain" description="N-acetyltransferase" evidence="2">
    <location>
        <begin position="4"/>
        <end position="168"/>
    </location>
</feature>
<dbReference type="OrthoDB" id="273614at2"/>
<keyword evidence="3" id="KW-0687">Ribonucleoprotein</keyword>
<dbReference type="PANTHER" id="PTHR13947:SF37">
    <property type="entry name" value="LD18367P"/>
    <property type="match status" value="1"/>
</dbReference>
<evidence type="ECO:0000313" key="3">
    <source>
        <dbReference type="EMBL" id="PSL58320.1"/>
    </source>
</evidence>
<gene>
    <name evidence="3" type="ORF">B0I31_101538</name>
</gene>
<dbReference type="InterPro" id="IPR050769">
    <property type="entry name" value="NAT_camello-type"/>
</dbReference>